<protein>
    <submittedName>
        <fullName evidence="1">Uncharacterized protein</fullName>
    </submittedName>
</protein>
<comment type="caution">
    <text evidence="1">The sequence shown here is derived from an EMBL/GenBank/DDBJ whole genome shotgun (WGS) entry which is preliminary data.</text>
</comment>
<reference evidence="1" key="1">
    <citation type="submission" date="2019-06" db="EMBL/GenBank/DDBJ databases">
        <authorList>
            <person name="Zheng W."/>
        </authorList>
    </citation>
    <scope>NUCLEOTIDE SEQUENCE</scope>
    <source>
        <strain evidence="1">QDHG01</strain>
    </source>
</reference>
<evidence type="ECO:0000313" key="2">
    <source>
        <dbReference type="Proteomes" id="UP000785679"/>
    </source>
</evidence>
<keyword evidence="2" id="KW-1185">Reference proteome</keyword>
<dbReference type="EMBL" id="RRYP01005304">
    <property type="protein sequence ID" value="TNV82157.1"/>
    <property type="molecule type" value="Genomic_DNA"/>
</dbReference>
<proteinExistence type="predicted"/>
<name>A0A8J8T4M3_HALGN</name>
<dbReference type="Proteomes" id="UP000785679">
    <property type="component" value="Unassembled WGS sequence"/>
</dbReference>
<accession>A0A8J8T4M3</accession>
<organism evidence="1 2">
    <name type="scientific">Halteria grandinella</name>
    <dbReference type="NCBI Taxonomy" id="5974"/>
    <lineage>
        <taxon>Eukaryota</taxon>
        <taxon>Sar</taxon>
        <taxon>Alveolata</taxon>
        <taxon>Ciliophora</taxon>
        <taxon>Intramacronucleata</taxon>
        <taxon>Spirotrichea</taxon>
        <taxon>Stichotrichia</taxon>
        <taxon>Sporadotrichida</taxon>
        <taxon>Halteriidae</taxon>
        <taxon>Halteria</taxon>
    </lineage>
</organism>
<evidence type="ECO:0000313" key="1">
    <source>
        <dbReference type="EMBL" id="TNV82157.1"/>
    </source>
</evidence>
<gene>
    <name evidence="1" type="ORF">FGO68_gene12111</name>
</gene>
<sequence>MKLKYLRPNALSQEKRELEALLMPASRLSLHKRLKLINRKRIKAFMIICSCLWKAKSSYCSGTLTKVQLTLRKCSLNRSLMRKLVPHV</sequence>
<dbReference type="AlphaFoldDB" id="A0A8J8T4M3"/>